<gene>
    <name evidence="11" type="ORF">MHYMCMPASI_00883</name>
</gene>
<protein>
    <recommendedName>
        <fullName evidence="5">dihydropteroate synthase</fullName>
        <ecNumber evidence="5">2.5.1.15</ecNumber>
    </recommendedName>
</protein>
<dbReference type="InterPro" id="IPR006390">
    <property type="entry name" value="DHP_synth_dom"/>
</dbReference>
<dbReference type="AlphaFoldDB" id="A0A8S4BWU4"/>
<dbReference type="EMBL" id="CAJVAF010000316">
    <property type="protein sequence ID" value="CAG7596706.1"/>
    <property type="molecule type" value="Genomic_DNA"/>
</dbReference>
<dbReference type="PROSITE" id="PS50972">
    <property type="entry name" value="PTERIN_BINDING"/>
    <property type="match status" value="1"/>
</dbReference>
<dbReference type="EC" id="2.5.1.15" evidence="5"/>
<evidence type="ECO:0000256" key="8">
    <source>
        <dbReference type="ARBA" id="ARBA00022842"/>
    </source>
</evidence>
<keyword evidence="7" id="KW-0479">Metal-binding</keyword>
<dbReference type="InterPro" id="IPR045031">
    <property type="entry name" value="DHP_synth-like"/>
</dbReference>
<evidence type="ECO:0000256" key="2">
    <source>
        <dbReference type="ARBA" id="ARBA00000198"/>
    </source>
</evidence>
<evidence type="ECO:0000256" key="9">
    <source>
        <dbReference type="ARBA" id="ARBA00022909"/>
    </source>
</evidence>
<keyword evidence="6" id="KW-0808">Transferase</keyword>
<dbReference type="PROSITE" id="PS00792">
    <property type="entry name" value="DHPS_1"/>
    <property type="match status" value="1"/>
</dbReference>
<organism evidence="11 12">
    <name type="scientific">Hyalomma marginatum</name>
    <dbReference type="NCBI Taxonomy" id="34627"/>
    <lineage>
        <taxon>Eukaryota</taxon>
        <taxon>Metazoa</taxon>
        <taxon>Ecdysozoa</taxon>
        <taxon>Arthropoda</taxon>
        <taxon>Chelicerata</taxon>
        <taxon>Arachnida</taxon>
        <taxon>Acari</taxon>
        <taxon>Parasitiformes</taxon>
        <taxon>Ixodida</taxon>
        <taxon>Ixodoidea</taxon>
        <taxon>Ixodidae</taxon>
        <taxon>Hyalomminae</taxon>
        <taxon>Hyalomma</taxon>
    </lineage>
</organism>
<dbReference type="Pfam" id="PF00809">
    <property type="entry name" value="Pterin_bind"/>
    <property type="match status" value="1"/>
</dbReference>
<dbReference type="PANTHER" id="PTHR20941:SF1">
    <property type="entry name" value="FOLIC ACID SYNTHESIS PROTEIN FOL1"/>
    <property type="match status" value="1"/>
</dbReference>
<sequence>MQTKIVGILNYTPNSFSDGGSFFDLKAAQKHFEEMLEDGADIVDIGANSTSYNRILLNAEEEWNRVQELLHIIAPKYGHLISLDTFYPENAERAIDLGVHMINDVGGAKDQRMLEVIAKNKHILYVFICSLVLPANKEIRAKSREEIYDFAKSKLDLMQAKGIELSRVIFDPGIGFATNPSLSLKVVSELAFFKSLNTPIYIGHSRKSFFESMTKFLPGGRDIETLAASLYMVLQGVDYLRVHNVNIHARAIKIWEAMRSPL</sequence>
<comment type="cofactor">
    <cofactor evidence="3">
        <name>Mg(2+)</name>
        <dbReference type="ChEBI" id="CHEBI:18420"/>
    </cofactor>
</comment>
<accession>A0A8S4BWU4</accession>
<dbReference type="GO" id="GO:0046654">
    <property type="term" value="P:tetrahydrofolate biosynthetic process"/>
    <property type="evidence" value="ECO:0007669"/>
    <property type="project" value="TreeGrafter"/>
</dbReference>
<dbReference type="GO" id="GO:0003848">
    <property type="term" value="F:2-amino-4-hydroxy-6-hydroxymethyldihydropteridine diphosphokinase activity"/>
    <property type="evidence" value="ECO:0007669"/>
    <property type="project" value="UniProtKB-EC"/>
</dbReference>
<keyword evidence="8" id="KW-0460">Magnesium</keyword>
<evidence type="ECO:0000256" key="7">
    <source>
        <dbReference type="ARBA" id="ARBA00022723"/>
    </source>
</evidence>
<evidence type="ECO:0000259" key="10">
    <source>
        <dbReference type="PROSITE" id="PS50972"/>
    </source>
</evidence>
<dbReference type="GO" id="GO:0046872">
    <property type="term" value="F:metal ion binding"/>
    <property type="evidence" value="ECO:0007669"/>
    <property type="project" value="UniProtKB-KW"/>
</dbReference>
<evidence type="ECO:0000313" key="12">
    <source>
        <dbReference type="Proteomes" id="UP000837675"/>
    </source>
</evidence>
<dbReference type="InterPro" id="IPR011005">
    <property type="entry name" value="Dihydropteroate_synth-like_sf"/>
</dbReference>
<comment type="catalytic activity">
    <reaction evidence="2">
        <text>6-hydroxymethyl-7,8-dihydropterin + ATP = (7,8-dihydropterin-6-yl)methyl diphosphate + AMP + H(+)</text>
        <dbReference type="Rhea" id="RHEA:11412"/>
        <dbReference type="ChEBI" id="CHEBI:15378"/>
        <dbReference type="ChEBI" id="CHEBI:30616"/>
        <dbReference type="ChEBI" id="CHEBI:44841"/>
        <dbReference type="ChEBI" id="CHEBI:72950"/>
        <dbReference type="ChEBI" id="CHEBI:456215"/>
        <dbReference type="EC" id="2.7.6.3"/>
    </reaction>
</comment>
<dbReference type="GO" id="GO:0046656">
    <property type="term" value="P:folic acid biosynthetic process"/>
    <property type="evidence" value="ECO:0007669"/>
    <property type="project" value="UniProtKB-KW"/>
</dbReference>
<proteinExistence type="predicted"/>
<dbReference type="InterPro" id="IPR000489">
    <property type="entry name" value="Pterin-binding_dom"/>
</dbReference>
<dbReference type="Proteomes" id="UP000837675">
    <property type="component" value="Unassembled WGS sequence"/>
</dbReference>
<dbReference type="PANTHER" id="PTHR20941">
    <property type="entry name" value="FOLATE SYNTHESIS PROTEINS"/>
    <property type="match status" value="1"/>
</dbReference>
<evidence type="ECO:0000256" key="5">
    <source>
        <dbReference type="ARBA" id="ARBA00012458"/>
    </source>
</evidence>
<keyword evidence="12" id="KW-1185">Reference proteome</keyword>
<comment type="caution">
    <text evidence="11">The sequence shown here is derived from an EMBL/GenBank/DDBJ whole genome shotgun (WGS) entry which is preliminary data.</text>
</comment>
<evidence type="ECO:0000256" key="3">
    <source>
        <dbReference type="ARBA" id="ARBA00001946"/>
    </source>
</evidence>
<dbReference type="NCBIfam" id="TIGR01496">
    <property type="entry name" value="DHPS"/>
    <property type="match status" value="1"/>
</dbReference>
<evidence type="ECO:0000256" key="1">
    <source>
        <dbReference type="ARBA" id="ARBA00000012"/>
    </source>
</evidence>
<evidence type="ECO:0000256" key="4">
    <source>
        <dbReference type="ARBA" id="ARBA00004763"/>
    </source>
</evidence>
<reference evidence="11" key="1">
    <citation type="submission" date="2021-06" db="EMBL/GenBank/DDBJ databases">
        <authorList>
            <person name="Nardi T."/>
            <person name="Nardi T."/>
        </authorList>
    </citation>
    <scope>NUCLEOTIDE SEQUENCE</scope>
</reference>
<dbReference type="GO" id="GO:0004156">
    <property type="term" value="F:dihydropteroate synthase activity"/>
    <property type="evidence" value="ECO:0007669"/>
    <property type="project" value="UniProtKB-EC"/>
</dbReference>
<comment type="catalytic activity">
    <reaction evidence="1">
        <text>(7,8-dihydropterin-6-yl)methyl diphosphate + 4-aminobenzoate = 7,8-dihydropteroate + diphosphate</text>
        <dbReference type="Rhea" id="RHEA:19949"/>
        <dbReference type="ChEBI" id="CHEBI:17836"/>
        <dbReference type="ChEBI" id="CHEBI:17839"/>
        <dbReference type="ChEBI" id="CHEBI:33019"/>
        <dbReference type="ChEBI" id="CHEBI:72950"/>
        <dbReference type="EC" id="2.5.1.15"/>
    </reaction>
</comment>
<comment type="pathway">
    <text evidence="4">Cofactor biosynthesis; tetrahydrofolate biosynthesis; 7,8-dihydrofolate from 2-amino-4-hydroxy-6-hydroxymethyl-7,8-dihydropteridine diphosphate and 4-aminobenzoate: step 1/2.</text>
</comment>
<keyword evidence="9" id="KW-0289">Folate biosynthesis</keyword>
<evidence type="ECO:0000256" key="6">
    <source>
        <dbReference type="ARBA" id="ARBA00022679"/>
    </source>
</evidence>
<name>A0A8S4BWU4_9ACAR</name>
<dbReference type="SUPFAM" id="SSF51717">
    <property type="entry name" value="Dihydropteroate synthetase-like"/>
    <property type="match status" value="1"/>
</dbReference>
<dbReference type="Gene3D" id="3.20.20.20">
    <property type="entry name" value="Dihydropteroate synthase-like"/>
    <property type="match status" value="1"/>
</dbReference>
<feature type="domain" description="Pterin-binding" evidence="10">
    <location>
        <begin position="3"/>
        <end position="253"/>
    </location>
</feature>
<evidence type="ECO:0000313" key="11">
    <source>
        <dbReference type="EMBL" id="CAG7596706.1"/>
    </source>
</evidence>
<dbReference type="GO" id="GO:0005829">
    <property type="term" value="C:cytosol"/>
    <property type="evidence" value="ECO:0007669"/>
    <property type="project" value="TreeGrafter"/>
</dbReference>